<dbReference type="Proteomes" id="UP000251205">
    <property type="component" value="Unassembled WGS sequence"/>
</dbReference>
<dbReference type="Pfam" id="PF05014">
    <property type="entry name" value="Nuc_deoxyrib_tr"/>
    <property type="match status" value="1"/>
</dbReference>
<dbReference type="EMBL" id="QMKK01000054">
    <property type="protein sequence ID" value="RAX38549.1"/>
    <property type="molecule type" value="Genomic_DNA"/>
</dbReference>
<dbReference type="AlphaFoldDB" id="A0A329Y3D0"/>
<dbReference type="Gene3D" id="3.40.50.450">
    <property type="match status" value="1"/>
</dbReference>
<dbReference type="InterPro" id="IPR007710">
    <property type="entry name" value="Nucleoside_deoxyribTrfase"/>
</dbReference>
<comment type="caution">
    <text evidence="1">The sequence shown here is derived from an EMBL/GenBank/DDBJ whole genome shotgun (WGS) entry which is preliminary data.</text>
</comment>
<dbReference type="GO" id="GO:0009159">
    <property type="term" value="P:deoxyribonucleoside monophosphate catabolic process"/>
    <property type="evidence" value="ECO:0007669"/>
    <property type="project" value="TreeGrafter"/>
</dbReference>
<dbReference type="PANTHER" id="PTHR15364">
    <property type="entry name" value="2'-DEOXYNUCLEOSIDE 5'-PHOSPHATE N-HYDROLASE 1"/>
    <property type="match status" value="1"/>
</dbReference>
<organism evidence="1 2">
    <name type="scientific">Rhizobium tropici</name>
    <dbReference type="NCBI Taxonomy" id="398"/>
    <lineage>
        <taxon>Bacteria</taxon>
        <taxon>Pseudomonadati</taxon>
        <taxon>Pseudomonadota</taxon>
        <taxon>Alphaproteobacteria</taxon>
        <taxon>Hyphomicrobiales</taxon>
        <taxon>Rhizobiaceae</taxon>
        <taxon>Rhizobium/Agrobacterium group</taxon>
        <taxon>Rhizobium</taxon>
    </lineage>
</organism>
<name>A0A329Y3D0_RHITR</name>
<proteinExistence type="predicted"/>
<dbReference type="PANTHER" id="PTHR15364:SF0">
    <property type="entry name" value="2'-DEOXYNUCLEOSIDE 5'-PHOSPHATE N-HYDROLASE 1"/>
    <property type="match status" value="1"/>
</dbReference>
<dbReference type="GO" id="GO:0016740">
    <property type="term" value="F:transferase activity"/>
    <property type="evidence" value="ECO:0007669"/>
    <property type="project" value="UniProtKB-KW"/>
</dbReference>
<dbReference type="RefSeq" id="WP_112345041.1">
    <property type="nucleotide sequence ID" value="NZ_QMKK01000054.1"/>
</dbReference>
<accession>A0A329Y3D0</accession>
<reference evidence="1 2" key="1">
    <citation type="submission" date="2018-06" db="EMBL/GenBank/DDBJ databases">
        <title>Whole Genome Sequence of an efficient microsymbiont, Rhizobium tropici.</title>
        <authorList>
            <person name="Srinivasan R."/>
            <person name="Singh H.V."/>
            <person name="Srivastava R."/>
            <person name="Kumari B."/>
            <person name="Radhakrishna A."/>
        </authorList>
    </citation>
    <scope>NUCLEOTIDE SEQUENCE [LARGE SCALE GENOMIC DNA]</scope>
    <source>
        <strain evidence="1 2">IGFRI Rhizo-19</strain>
    </source>
</reference>
<protein>
    <submittedName>
        <fullName evidence="1">Nucleoside 2-deoxyribosyltransferase</fullName>
    </submittedName>
</protein>
<evidence type="ECO:0000313" key="2">
    <source>
        <dbReference type="Proteomes" id="UP000251205"/>
    </source>
</evidence>
<evidence type="ECO:0000313" key="1">
    <source>
        <dbReference type="EMBL" id="RAX38549.1"/>
    </source>
</evidence>
<sequence>MRAYLAGPEVFLPNAREILDRKIALARSYGFIPVSPGDLVAPETETRRERGLAISAINETLMSSADLIIANLTPFRGIAADVGTAFELGFMCARGCPAFAFSNCTENHFERVSGLYNGDVRLGPDGRHRGPDGMALENFDMADNLMLDGGVAARDGIIITRQVAADQLFLDLTAFEECLRVAAGKLLRQANGTECAAS</sequence>
<keyword evidence="1" id="KW-0808">Transferase</keyword>
<dbReference type="GO" id="GO:0070694">
    <property type="term" value="F:5-hydroxymethyl-dUMP N-hydrolase activity"/>
    <property type="evidence" value="ECO:0007669"/>
    <property type="project" value="TreeGrafter"/>
</dbReference>
<dbReference type="OrthoDB" id="9795789at2"/>
<gene>
    <name evidence="1" type="ORF">DQ393_28595</name>
</gene>
<dbReference type="InterPro" id="IPR051239">
    <property type="entry name" value="2'-dNMP_N-hydrolase"/>
</dbReference>
<dbReference type="SUPFAM" id="SSF52309">
    <property type="entry name" value="N-(deoxy)ribosyltransferase-like"/>
    <property type="match status" value="1"/>
</dbReference>